<feature type="chain" id="PRO_5004882221" evidence="5">
    <location>
        <begin position="26"/>
        <end position="135"/>
    </location>
</feature>
<dbReference type="EMBL" id="HG916826">
    <property type="protein sequence ID" value="CDM38765.1"/>
    <property type="molecule type" value="Genomic_DNA"/>
</dbReference>
<evidence type="ECO:0000256" key="4">
    <source>
        <dbReference type="PROSITE-ProRule" id="PRU00433"/>
    </source>
</evidence>
<dbReference type="Proteomes" id="UP000032841">
    <property type="component" value="Chromosome"/>
</dbReference>
<evidence type="ECO:0000256" key="2">
    <source>
        <dbReference type="ARBA" id="ARBA00022723"/>
    </source>
</evidence>
<keyword evidence="3 4" id="KW-0408">Iron</keyword>
<keyword evidence="1 4" id="KW-0349">Heme</keyword>
<name>W6QPA6_ECTO5</name>
<dbReference type="Gene3D" id="1.10.760.10">
    <property type="entry name" value="Cytochrome c-like domain"/>
    <property type="match status" value="1"/>
</dbReference>
<organism evidence="7 8">
    <name type="scientific">Ectopseudomonas oleovorans (strain CECT 5344)</name>
    <name type="common">Pseudomonas pseudoalcaligenes</name>
    <dbReference type="NCBI Taxonomy" id="1182590"/>
    <lineage>
        <taxon>Bacteria</taxon>
        <taxon>Pseudomonadati</taxon>
        <taxon>Pseudomonadota</taxon>
        <taxon>Gammaproteobacteria</taxon>
        <taxon>Pseudomonadales</taxon>
        <taxon>Pseudomonadaceae</taxon>
        <taxon>Ectopseudomonas</taxon>
    </lineage>
</organism>
<dbReference type="OrthoDB" id="5523448at2"/>
<dbReference type="HOGENOM" id="CLU_093848_4_0_6"/>
<dbReference type="eggNOG" id="COG2010">
    <property type="taxonomic scope" value="Bacteria"/>
</dbReference>
<dbReference type="AlphaFoldDB" id="W6QPA6"/>
<proteinExistence type="predicted"/>
<sequence length="135" mass="14320">MEFKKSMTRLVPGLLLAALSSLASAADNAPLSMSGNFEHRDGKVLFQAICQGCHMSDAKGAQGGGAYPALAANPRLAAAAYPIYVVSNGQGGMPNFMEYLDDEQIAAVINYVRTNFGNTYTDKVTVEAVKAVTKR</sequence>
<keyword evidence="2 4" id="KW-0479">Metal-binding</keyword>
<dbReference type="InterPro" id="IPR036909">
    <property type="entry name" value="Cyt_c-like_dom_sf"/>
</dbReference>
<evidence type="ECO:0000256" key="3">
    <source>
        <dbReference type="ARBA" id="ARBA00023004"/>
    </source>
</evidence>
<dbReference type="SUPFAM" id="SSF46626">
    <property type="entry name" value="Cytochrome c"/>
    <property type="match status" value="1"/>
</dbReference>
<dbReference type="GO" id="GO:0020037">
    <property type="term" value="F:heme binding"/>
    <property type="evidence" value="ECO:0007669"/>
    <property type="project" value="InterPro"/>
</dbReference>
<dbReference type="PROSITE" id="PS51007">
    <property type="entry name" value="CYTC"/>
    <property type="match status" value="1"/>
</dbReference>
<dbReference type="PANTHER" id="PTHR35008:SF9">
    <property type="entry name" value="CYTOCHROME C DOMAIN-CONTAINING PROTEIN"/>
    <property type="match status" value="1"/>
</dbReference>
<reference evidence="7 8" key="1">
    <citation type="submission" date="2013-11" db="EMBL/GenBank/DDBJ databases">
        <title>Complete genome sequence of the cyanide-degrading bacterium Pseudomonas pseudoalcaligenes CECT 5344.</title>
        <authorList>
            <person name="Wibberg D."/>
            <person name="Puehler A."/>
            <person name="Schlueter A."/>
        </authorList>
    </citation>
    <scope>NUCLEOTIDE SEQUENCE [LARGE SCALE GENOMIC DNA]</scope>
    <source>
        <strain evidence="8">CECT 5344</strain>
    </source>
</reference>
<dbReference type="Pfam" id="PF13442">
    <property type="entry name" value="Cytochrome_CBB3"/>
    <property type="match status" value="1"/>
</dbReference>
<evidence type="ECO:0000256" key="1">
    <source>
        <dbReference type="ARBA" id="ARBA00022617"/>
    </source>
</evidence>
<dbReference type="KEGG" id="ppse:BN5_0150"/>
<keyword evidence="5" id="KW-0732">Signal</keyword>
<dbReference type="PANTHER" id="PTHR35008">
    <property type="entry name" value="BLL4482 PROTEIN-RELATED"/>
    <property type="match status" value="1"/>
</dbReference>
<gene>
    <name evidence="7" type="primary">cccA</name>
    <name evidence="7" type="ORF">BN5_0150</name>
</gene>
<dbReference type="RefSeq" id="WP_004423123.1">
    <property type="nucleotide sequence ID" value="NZ_HG916826.1"/>
</dbReference>
<evidence type="ECO:0000256" key="5">
    <source>
        <dbReference type="SAM" id="SignalP"/>
    </source>
</evidence>
<feature type="domain" description="Cytochrome c" evidence="6">
    <location>
        <begin position="37"/>
        <end position="116"/>
    </location>
</feature>
<dbReference type="GO" id="GO:0009055">
    <property type="term" value="F:electron transfer activity"/>
    <property type="evidence" value="ECO:0007669"/>
    <property type="project" value="InterPro"/>
</dbReference>
<dbReference type="InterPro" id="IPR051459">
    <property type="entry name" value="Cytochrome_c-type_DH"/>
</dbReference>
<evidence type="ECO:0000313" key="8">
    <source>
        <dbReference type="Proteomes" id="UP000032841"/>
    </source>
</evidence>
<evidence type="ECO:0000313" key="7">
    <source>
        <dbReference type="EMBL" id="CDM38765.1"/>
    </source>
</evidence>
<dbReference type="InterPro" id="IPR009056">
    <property type="entry name" value="Cyt_c-like_dom"/>
</dbReference>
<accession>W6QPA6</accession>
<dbReference type="GO" id="GO:0046872">
    <property type="term" value="F:metal ion binding"/>
    <property type="evidence" value="ECO:0007669"/>
    <property type="project" value="UniProtKB-KW"/>
</dbReference>
<protein>
    <submittedName>
        <fullName evidence="7">Cytochrome C6</fullName>
    </submittedName>
</protein>
<evidence type="ECO:0000259" key="6">
    <source>
        <dbReference type="PROSITE" id="PS51007"/>
    </source>
</evidence>
<feature type="signal peptide" evidence="5">
    <location>
        <begin position="1"/>
        <end position="25"/>
    </location>
</feature>